<protein>
    <submittedName>
        <fullName evidence="3">Uncharacterized protein</fullName>
    </submittedName>
</protein>
<dbReference type="EMBL" id="QRQE01000015">
    <property type="protein sequence ID" value="RHM77143.1"/>
    <property type="molecule type" value="Genomic_DNA"/>
</dbReference>
<gene>
    <name evidence="2" type="ORF">DW270_11955</name>
    <name evidence="3" type="ORF">DWZ50_07440</name>
</gene>
<organism evidence="3 4">
    <name type="scientific">Mediterraneibacter gnavus</name>
    <name type="common">Ruminococcus gnavus</name>
    <dbReference type="NCBI Taxonomy" id="33038"/>
    <lineage>
        <taxon>Bacteria</taxon>
        <taxon>Bacillati</taxon>
        <taxon>Bacillota</taxon>
        <taxon>Clostridia</taxon>
        <taxon>Lachnospirales</taxon>
        <taxon>Lachnospiraceae</taxon>
        <taxon>Mediterraneibacter</taxon>
    </lineage>
</organism>
<evidence type="ECO:0000313" key="5">
    <source>
        <dbReference type="Proteomes" id="UP000285697"/>
    </source>
</evidence>
<dbReference type="Proteomes" id="UP000285697">
    <property type="component" value="Unassembled WGS sequence"/>
</dbReference>
<comment type="caution">
    <text evidence="3">The sequence shown here is derived from an EMBL/GenBank/DDBJ whole genome shotgun (WGS) entry which is preliminary data.</text>
</comment>
<feature type="transmembrane region" description="Helical" evidence="1">
    <location>
        <begin position="12"/>
        <end position="30"/>
    </location>
</feature>
<evidence type="ECO:0000313" key="2">
    <source>
        <dbReference type="EMBL" id="RHG17000.1"/>
    </source>
</evidence>
<dbReference type="EMBL" id="QRIA01000017">
    <property type="protein sequence ID" value="RHG17000.1"/>
    <property type="molecule type" value="Genomic_DNA"/>
</dbReference>
<dbReference type="AlphaFoldDB" id="A0A2N5NQ72"/>
<sequence length="59" mass="6518">MVKGMKNGRLGCGGLIVIILLVFAFLNDIASDVGESFQIFFWIGVIIVICVVVKFFHDN</sequence>
<feature type="transmembrane region" description="Helical" evidence="1">
    <location>
        <begin position="36"/>
        <end position="56"/>
    </location>
</feature>
<keyword evidence="1" id="KW-0472">Membrane</keyword>
<proteinExistence type="predicted"/>
<keyword evidence="1" id="KW-1133">Transmembrane helix</keyword>
<reference evidence="4 5" key="1">
    <citation type="submission" date="2018-08" db="EMBL/GenBank/DDBJ databases">
        <title>A genome reference for cultivated species of the human gut microbiota.</title>
        <authorList>
            <person name="Zou Y."/>
            <person name="Xue W."/>
            <person name="Luo G."/>
        </authorList>
    </citation>
    <scope>NUCLEOTIDE SEQUENCE [LARGE SCALE GENOMIC DNA]</scope>
    <source>
        <strain evidence="3 4">AF33-12</strain>
        <strain evidence="2 5">AM22-7AC</strain>
    </source>
</reference>
<keyword evidence="1" id="KW-0812">Transmembrane</keyword>
<evidence type="ECO:0000256" key="1">
    <source>
        <dbReference type="SAM" id="Phobius"/>
    </source>
</evidence>
<dbReference type="RefSeq" id="WP_039959954.1">
    <property type="nucleotide sequence ID" value="NZ_NIHO01000028.1"/>
</dbReference>
<dbReference type="Proteomes" id="UP000285610">
    <property type="component" value="Unassembled WGS sequence"/>
</dbReference>
<accession>A0A2N5NQ72</accession>
<name>A0A2N5NQ72_MEDGN</name>
<evidence type="ECO:0000313" key="3">
    <source>
        <dbReference type="EMBL" id="RHM77143.1"/>
    </source>
</evidence>
<evidence type="ECO:0000313" key="4">
    <source>
        <dbReference type="Proteomes" id="UP000285610"/>
    </source>
</evidence>